<dbReference type="Proteomes" id="UP001183535">
    <property type="component" value="Unassembled WGS sequence"/>
</dbReference>
<dbReference type="RefSeq" id="WP_202556149.1">
    <property type="nucleotide sequence ID" value="NZ_JAVRES010000001.1"/>
</dbReference>
<comment type="caution">
    <text evidence="1">The sequence shown here is derived from an EMBL/GenBank/DDBJ whole genome shotgun (WGS) entry which is preliminary data.</text>
</comment>
<keyword evidence="2" id="KW-1185">Reference proteome</keyword>
<dbReference type="AlphaFoldDB" id="A0ABD5EF53"/>
<name>A0ABD5EF53_9ACTN</name>
<gene>
    <name evidence="1" type="ORF">RM877_01275</name>
</gene>
<evidence type="ECO:0000313" key="2">
    <source>
        <dbReference type="Proteomes" id="UP001183535"/>
    </source>
</evidence>
<dbReference type="EMBL" id="JAVRES010000001">
    <property type="protein sequence ID" value="MDT0433306.1"/>
    <property type="molecule type" value="Genomic_DNA"/>
</dbReference>
<accession>A0ABD5EF53</accession>
<evidence type="ECO:0000313" key="1">
    <source>
        <dbReference type="EMBL" id="MDT0433306.1"/>
    </source>
</evidence>
<organism evidence="1 2">
    <name type="scientific">Streptomyces doudnae</name>
    <dbReference type="NCBI Taxonomy" id="3075536"/>
    <lineage>
        <taxon>Bacteria</taxon>
        <taxon>Bacillati</taxon>
        <taxon>Actinomycetota</taxon>
        <taxon>Actinomycetes</taxon>
        <taxon>Kitasatosporales</taxon>
        <taxon>Streptomycetaceae</taxon>
        <taxon>Streptomyces</taxon>
    </lineage>
</organism>
<proteinExistence type="predicted"/>
<reference evidence="2" key="1">
    <citation type="submission" date="2023-07" db="EMBL/GenBank/DDBJ databases">
        <title>30 novel species of actinomycetes from the DSMZ collection.</title>
        <authorList>
            <person name="Nouioui I."/>
        </authorList>
    </citation>
    <scope>NUCLEOTIDE SEQUENCE [LARGE SCALE GENOMIC DNA]</scope>
    <source>
        <strain evidence="2">DSM 41981</strain>
    </source>
</reference>
<protein>
    <submittedName>
        <fullName evidence="1">Uncharacterized protein</fullName>
    </submittedName>
</protein>
<sequence>MDAGLIAPVVIAAALYSGEGFHGPRLLSVDEIDAAFDELNLRQVLALLRSWDFDVLATAPFMTPMIKQEAGPVMVHQVVTAGRHQVTAPWLWRGPRPGPLRTAIHDRLCSGQAPETIAAVRVPTLPPAGFATLRSWLDTAACRRSVRSVVAVSATGVRVPLRELLTVLGLTTEDLSPLVERAVSRPVEDSTADRRTAATLRQGL</sequence>